<accession>A0AA40VS41</accession>
<keyword evidence="2" id="KW-1185">Reference proteome</keyword>
<dbReference type="Proteomes" id="UP001165986">
    <property type="component" value="Unassembled WGS sequence"/>
</dbReference>
<dbReference type="EMBL" id="VJXY01000018">
    <property type="protein sequence ID" value="MBD6617597.1"/>
    <property type="molecule type" value="Genomic_DNA"/>
</dbReference>
<name>A0AA40VS41_9NOST</name>
<sequence>MNKLFSQLSITIKGSACLLTLVGVGNFLVAPTNAEQAVARGAVTIVRPSGAYQSLSGELFLPEGMYFNSGNNPTLIVTPTFTNLGTSNESVESLSISAGTPASTATIDTNPFVSVTGQTVEAIKNVNELEDAAALIQAGNGVQGLSGGME</sequence>
<protein>
    <submittedName>
        <fullName evidence="1">Uncharacterized protein</fullName>
    </submittedName>
</protein>
<dbReference type="AlphaFoldDB" id="A0AA40VS41"/>
<dbReference type="RefSeq" id="WP_191758811.1">
    <property type="nucleotide sequence ID" value="NZ_VJXY01000018.1"/>
</dbReference>
<evidence type="ECO:0000313" key="2">
    <source>
        <dbReference type="Proteomes" id="UP001165986"/>
    </source>
</evidence>
<reference evidence="1" key="1">
    <citation type="submission" date="2019-07" db="EMBL/GenBank/DDBJ databases">
        <title>Toxilogical consequences of a new and cryptic species of cyanobacteria (Komarekiella delphini-convector) recovered from the epidermis of a bottlenose dolphin and 1500 ft. in the air.</title>
        <authorList>
            <person name="Brown A.O."/>
            <person name="Dvorak P."/>
            <person name="Villanueva C.D."/>
            <person name="Foss A.J."/>
            <person name="Garvey A.D."/>
            <person name="Gibson Q.A."/>
            <person name="Johansen J.R."/>
            <person name="Casamatta D.A."/>
        </authorList>
    </citation>
    <scope>NUCLEOTIDE SEQUENCE</scope>
    <source>
        <strain evidence="1">SJRDD-AB1</strain>
    </source>
</reference>
<evidence type="ECO:0000313" key="1">
    <source>
        <dbReference type="EMBL" id="MBD6617597.1"/>
    </source>
</evidence>
<comment type="caution">
    <text evidence="1">The sequence shown here is derived from an EMBL/GenBank/DDBJ whole genome shotgun (WGS) entry which is preliminary data.</text>
</comment>
<gene>
    <name evidence="1" type="ORF">FNW02_17620</name>
</gene>
<proteinExistence type="predicted"/>
<organism evidence="1 2">
    <name type="scientific">Komarekiella delphini-convector SJRDD-AB1</name>
    <dbReference type="NCBI Taxonomy" id="2593771"/>
    <lineage>
        <taxon>Bacteria</taxon>
        <taxon>Bacillati</taxon>
        <taxon>Cyanobacteriota</taxon>
        <taxon>Cyanophyceae</taxon>
        <taxon>Nostocales</taxon>
        <taxon>Nostocaceae</taxon>
        <taxon>Komarekiella</taxon>
        <taxon>Komarekiella delphini-convector</taxon>
    </lineage>
</organism>